<dbReference type="RefSeq" id="WP_344423244.1">
    <property type="nucleotide sequence ID" value="NZ_BAAANN010000020.1"/>
</dbReference>
<organism evidence="2 3">
    <name type="scientific">Amycolatopsis minnesotensis</name>
    <dbReference type="NCBI Taxonomy" id="337894"/>
    <lineage>
        <taxon>Bacteria</taxon>
        <taxon>Bacillati</taxon>
        <taxon>Actinomycetota</taxon>
        <taxon>Actinomycetes</taxon>
        <taxon>Pseudonocardiales</taxon>
        <taxon>Pseudonocardiaceae</taxon>
        <taxon>Amycolatopsis</taxon>
    </lineage>
</organism>
<evidence type="ECO:0000256" key="1">
    <source>
        <dbReference type="PIRNR" id="PIRNR006221"/>
    </source>
</evidence>
<dbReference type="Gene3D" id="3.30.200.20">
    <property type="entry name" value="Phosphorylase Kinase, domain 1"/>
    <property type="match status" value="1"/>
</dbReference>
<accession>A0ABN2RIY5</accession>
<dbReference type="PIRSF" id="PIRSF006221">
    <property type="entry name" value="Ketosamine-3-kinase"/>
    <property type="match status" value="1"/>
</dbReference>
<dbReference type="GO" id="GO:0016301">
    <property type="term" value="F:kinase activity"/>
    <property type="evidence" value="ECO:0007669"/>
    <property type="project" value="UniProtKB-KW"/>
</dbReference>
<proteinExistence type="inferred from homology"/>
<evidence type="ECO:0000313" key="2">
    <source>
        <dbReference type="EMBL" id="GAA1969707.1"/>
    </source>
</evidence>
<reference evidence="2 3" key="1">
    <citation type="journal article" date="2019" name="Int. J. Syst. Evol. Microbiol.">
        <title>The Global Catalogue of Microorganisms (GCM) 10K type strain sequencing project: providing services to taxonomists for standard genome sequencing and annotation.</title>
        <authorList>
            <consortium name="The Broad Institute Genomics Platform"/>
            <consortium name="The Broad Institute Genome Sequencing Center for Infectious Disease"/>
            <person name="Wu L."/>
            <person name="Ma J."/>
        </authorList>
    </citation>
    <scope>NUCLEOTIDE SEQUENCE [LARGE SCALE GENOMIC DNA]</scope>
    <source>
        <strain evidence="2 3">JCM 14545</strain>
    </source>
</reference>
<keyword evidence="1" id="KW-0808">Transferase</keyword>
<comment type="caution">
    <text evidence="2">The sequence shown here is derived from an EMBL/GenBank/DDBJ whole genome shotgun (WGS) entry which is preliminary data.</text>
</comment>
<gene>
    <name evidence="2" type="ORF">GCM10009754_49080</name>
</gene>
<dbReference type="Proteomes" id="UP001501116">
    <property type="component" value="Unassembled WGS sequence"/>
</dbReference>
<dbReference type="InterPro" id="IPR011009">
    <property type="entry name" value="Kinase-like_dom_sf"/>
</dbReference>
<dbReference type="Pfam" id="PF03881">
    <property type="entry name" value="Fructosamin_kin"/>
    <property type="match status" value="1"/>
</dbReference>
<dbReference type="Gene3D" id="1.20.1270.240">
    <property type="match status" value="1"/>
</dbReference>
<keyword evidence="3" id="KW-1185">Reference proteome</keyword>
<dbReference type="SUPFAM" id="SSF56112">
    <property type="entry name" value="Protein kinase-like (PK-like)"/>
    <property type="match status" value="1"/>
</dbReference>
<comment type="similarity">
    <text evidence="1">Belongs to the fructosamine kinase family.</text>
</comment>
<dbReference type="Gene3D" id="1.10.510.10">
    <property type="entry name" value="Transferase(Phosphotransferase) domain 1"/>
    <property type="match status" value="1"/>
</dbReference>
<keyword evidence="1 2" id="KW-0418">Kinase</keyword>
<dbReference type="EMBL" id="BAAANN010000020">
    <property type="protein sequence ID" value="GAA1969707.1"/>
    <property type="molecule type" value="Genomic_DNA"/>
</dbReference>
<dbReference type="InterPro" id="IPR016477">
    <property type="entry name" value="Fructo-/Ketosamine-3-kinase"/>
</dbReference>
<dbReference type="PANTHER" id="PTHR12149">
    <property type="entry name" value="FRUCTOSAMINE 3 KINASE-RELATED PROTEIN"/>
    <property type="match status" value="1"/>
</dbReference>
<name>A0ABN2RIY5_9PSEU</name>
<protein>
    <submittedName>
        <fullName evidence="2">Fructosamine kinase family protein</fullName>
    </submittedName>
</protein>
<evidence type="ECO:0000313" key="3">
    <source>
        <dbReference type="Proteomes" id="UP001501116"/>
    </source>
</evidence>
<dbReference type="PANTHER" id="PTHR12149:SF8">
    <property type="entry name" value="PROTEIN-RIBULOSAMINE 3-KINASE"/>
    <property type="match status" value="1"/>
</dbReference>
<sequence length="272" mass="28815">MLDLRRRGSAVYLAALDGGRVVFVKGGAGAGAVAAESAGLHWLAEHGDLPVPEVLGADEDWLVLRYLPGGRPTAEAAARFGRGLAATHLRGASGFGCPPPGGPADAWIGLAPMRNTTHDTWAGFYAAERIQPYVRMCVDDGVFGRDDAAVFDKLCARLPDLGFAEEAPARLHGDLWSGNVYWADDGQAWLIDPAAHGGHREADLAMLHLFGTPFLQHIVGGYREAAQEAGAPLADGWRDRVKLHQLFPLLVHAALFGGGYVKEALTAAHTAG</sequence>